<dbReference type="EMBL" id="QNRR01000015">
    <property type="protein sequence ID" value="RBP36997.1"/>
    <property type="molecule type" value="Genomic_DNA"/>
</dbReference>
<protein>
    <submittedName>
        <fullName evidence="2">Uncharacterized protein</fullName>
    </submittedName>
</protein>
<accession>A0A366H6G8</accession>
<dbReference type="Proteomes" id="UP000253426">
    <property type="component" value="Unassembled WGS sequence"/>
</dbReference>
<feature type="transmembrane region" description="Helical" evidence="1">
    <location>
        <begin position="40"/>
        <end position="68"/>
    </location>
</feature>
<comment type="caution">
    <text evidence="2">The sequence shown here is derived from an EMBL/GenBank/DDBJ whole genome shotgun (WGS) entry which is preliminary data.</text>
</comment>
<proteinExistence type="predicted"/>
<organism evidence="2 3">
    <name type="scientific">Roseimicrobium gellanilyticum</name>
    <dbReference type="NCBI Taxonomy" id="748857"/>
    <lineage>
        <taxon>Bacteria</taxon>
        <taxon>Pseudomonadati</taxon>
        <taxon>Verrucomicrobiota</taxon>
        <taxon>Verrucomicrobiia</taxon>
        <taxon>Verrucomicrobiales</taxon>
        <taxon>Verrucomicrobiaceae</taxon>
        <taxon>Roseimicrobium</taxon>
    </lineage>
</organism>
<keyword evidence="1" id="KW-0812">Transmembrane</keyword>
<name>A0A366H6G8_9BACT</name>
<evidence type="ECO:0000313" key="3">
    <source>
        <dbReference type="Proteomes" id="UP000253426"/>
    </source>
</evidence>
<keyword evidence="3" id="KW-1185">Reference proteome</keyword>
<keyword evidence="1" id="KW-0472">Membrane</keyword>
<sequence length="132" mass="15037">MQIDGEGVCSLVILDCRSCMKTKPEAWMRDPYAPSRFKRWVWLGVVVVMVYLLSVPPISICVTTGWPLSIAYAKRGAKPEGWVKTYRVPYEWLAGKAFAKGVLRGYERWWLDVMIPVREGGRRLGDGGWNAK</sequence>
<evidence type="ECO:0000313" key="2">
    <source>
        <dbReference type="EMBL" id="RBP36997.1"/>
    </source>
</evidence>
<dbReference type="AlphaFoldDB" id="A0A366H6G8"/>
<keyword evidence="1" id="KW-1133">Transmembrane helix</keyword>
<reference evidence="2 3" key="1">
    <citation type="submission" date="2018-06" db="EMBL/GenBank/DDBJ databases">
        <title>Genomic Encyclopedia of Type Strains, Phase IV (KMG-IV): sequencing the most valuable type-strain genomes for metagenomic binning, comparative biology and taxonomic classification.</title>
        <authorList>
            <person name="Goeker M."/>
        </authorList>
    </citation>
    <scope>NUCLEOTIDE SEQUENCE [LARGE SCALE GENOMIC DNA]</scope>
    <source>
        <strain evidence="2 3">DSM 25532</strain>
    </source>
</reference>
<evidence type="ECO:0000256" key="1">
    <source>
        <dbReference type="SAM" id="Phobius"/>
    </source>
</evidence>
<gene>
    <name evidence="2" type="ORF">DES53_115138</name>
</gene>